<name>A0A0R2FWQ6_9LACO</name>
<feature type="active site" description="Proton donor/acceptor" evidence="7">
    <location>
        <position position="95"/>
    </location>
</feature>
<dbReference type="AlphaFoldDB" id="A0A0R2FWQ6"/>
<dbReference type="EC" id="4.1.2.4" evidence="7"/>
<dbReference type="Proteomes" id="UP000051645">
    <property type="component" value="Unassembled WGS sequence"/>
</dbReference>
<evidence type="ECO:0000256" key="5">
    <source>
        <dbReference type="ARBA" id="ARBA00048791"/>
    </source>
</evidence>
<dbReference type="CDD" id="cd00959">
    <property type="entry name" value="DeoC"/>
    <property type="match status" value="1"/>
</dbReference>
<dbReference type="EMBL" id="JQAT01000002">
    <property type="protein sequence ID" value="KRN28797.1"/>
    <property type="molecule type" value="Genomic_DNA"/>
</dbReference>
<reference evidence="10 11" key="1">
    <citation type="journal article" date="2015" name="Genome Announc.">
        <title>Expanding the biotechnology potential of lactobacilli through comparative genomics of 213 strains and associated genera.</title>
        <authorList>
            <person name="Sun Z."/>
            <person name="Harris H.M."/>
            <person name="McCann A."/>
            <person name="Guo C."/>
            <person name="Argimon S."/>
            <person name="Zhang W."/>
            <person name="Yang X."/>
            <person name="Jeffery I.B."/>
            <person name="Cooney J.C."/>
            <person name="Kagawa T.F."/>
            <person name="Liu W."/>
            <person name="Song Y."/>
            <person name="Salvetti E."/>
            <person name="Wrobel A."/>
            <person name="Rasinkangas P."/>
            <person name="Parkhill J."/>
            <person name="Rea M.C."/>
            <person name="O'Sullivan O."/>
            <person name="Ritari J."/>
            <person name="Douillard F.P."/>
            <person name="Paul Ross R."/>
            <person name="Yang R."/>
            <person name="Briner A.E."/>
            <person name="Felis G.E."/>
            <person name="de Vos W.M."/>
            <person name="Barrangou R."/>
            <person name="Klaenhammer T.R."/>
            <person name="Caufield P.W."/>
            <person name="Cui Y."/>
            <person name="Zhang H."/>
            <person name="O'Toole P.W."/>
        </authorList>
    </citation>
    <scope>NUCLEOTIDE SEQUENCE [LARGE SCALE GENOMIC DNA]</scope>
    <source>
        <strain evidence="8 11">ATCC BAA-66</strain>
        <strain evidence="9 10">DSM 13344</strain>
    </source>
</reference>
<keyword evidence="4 7" id="KW-0704">Schiff base</keyword>
<dbReference type="NCBIfam" id="TIGR00126">
    <property type="entry name" value="deoC"/>
    <property type="match status" value="1"/>
</dbReference>
<dbReference type="PANTHER" id="PTHR10889">
    <property type="entry name" value="DEOXYRIBOSE-PHOSPHATE ALDOLASE"/>
    <property type="match status" value="1"/>
</dbReference>
<feature type="active site" description="Schiff-base intermediate with acetaldehyde" evidence="7">
    <location>
        <position position="159"/>
    </location>
</feature>
<dbReference type="InterPro" id="IPR013785">
    <property type="entry name" value="Aldolase_TIM"/>
</dbReference>
<proteinExistence type="inferred from homology"/>
<evidence type="ECO:0000256" key="1">
    <source>
        <dbReference type="ARBA" id="ARBA00010936"/>
    </source>
</evidence>
<comment type="caution">
    <text evidence="9">The sequence shown here is derived from an EMBL/GenBank/DDBJ whole genome shotgun (WGS) entry which is preliminary data.</text>
</comment>
<dbReference type="RefSeq" id="WP_057769039.1">
    <property type="nucleotide sequence ID" value="NZ_JQAT01000002.1"/>
</dbReference>
<comment type="similarity">
    <text evidence="1 7">Belongs to the DeoC/FbaB aldolase family. DeoC type 1 subfamily.</text>
</comment>
<dbReference type="OrthoDB" id="9778711at2"/>
<comment type="subcellular location">
    <subcellularLocation>
        <location evidence="7">Cytoplasm</location>
    </subcellularLocation>
</comment>
<dbReference type="Gene3D" id="3.20.20.70">
    <property type="entry name" value="Aldolase class I"/>
    <property type="match status" value="1"/>
</dbReference>
<evidence type="ECO:0000256" key="4">
    <source>
        <dbReference type="ARBA" id="ARBA00023270"/>
    </source>
</evidence>
<accession>A0A0R2FWQ6</accession>
<dbReference type="EMBL" id="JQAZ01000002">
    <property type="protein sequence ID" value="KRN32793.1"/>
    <property type="molecule type" value="Genomic_DNA"/>
</dbReference>
<dbReference type="Pfam" id="PF01791">
    <property type="entry name" value="DeoC"/>
    <property type="match status" value="1"/>
</dbReference>
<dbReference type="Proteomes" id="UP000051751">
    <property type="component" value="Unassembled WGS sequence"/>
</dbReference>
<dbReference type="HAMAP" id="MF_00114">
    <property type="entry name" value="DeoC_type1"/>
    <property type="match status" value="1"/>
</dbReference>
<dbReference type="GO" id="GO:0016052">
    <property type="term" value="P:carbohydrate catabolic process"/>
    <property type="evidence" value="ECO:0007669"/>
    <property type="project" value="TreeGrafter"/>
</dbReference>
<evidence type="ECO:0000256" key="3">
    <source>
        <dbReference type="ARBA" id="ARBA00023239"/>
    </source>
</evidence>
<evidence type="ECO:0000313" key="8">
    <source>
        <dbReference type="EMBL" id="KRN28797.1"/>
    </source>
</evidence>
<feature type="active site" description="Proton donor/acceptor" evidence="7">
    <location>
        <position position="188"/>
    </location>
</feature>
<dbReference type="InterPro" id="IPR002915">
    <property type="entry name" value="DeoC/FbaB/LacD_aldolase"/>
</dbReference>
<comment type="catalytic activity">
    <reaction evidence="5 7">
        <text>2-deoxy-D-ribose 5-phosphate = D-glyceraldehyde 3-phosphate + acetaldehyde</text>
        <dbReference type="Rhea" id="RHEA:12821"/>
        <dbReference type="ChEBI" id="CHEBI:15343"/>
        <dbReference type="ChEBI" id="CHEBI:59776"/>
        <dbReference type="ChEBI" id="CHEBI:62877"/>
        <dbReference type="EC" id="4.1.2.4"/>
    </reaction>
</comment>
<dbReference type="FunFam" id="3.20.20.70:FF:000044">
    <property type="entry name" value="Deoxyribose-phosphate aldolase"/>
    <property type="match status" value="1"/>
</dbReference>
<dbReference type="SMART" id="SM01133">
    <property type="entry name" value="DeoC"/>
    <property type="match status" value="1"/>
</dbReference>
<evidence type="ECO:0000313" key="9">
    <source>
        <dbReference type="EMBL" id="KRN32793.1"/>
    </source>
</evidence>
<sequence>MPQYTLADFARLIDHTNLKAYASAEDIIQLCNEAKEYHFKMVAVNQVQSKLCAEQLAGTDIDVGAAISFPLGQTTVESKEFDTKNAIENGATEIDYVINITELKNKNYAYLEDEMTRIVAICHAHQIPCKVIFENCYLTKDEIKQMAEIALKVKPDFIKTATGFGTGGATVEDVKLMKSVVGDSVKVKAAGGIRNSDTFLAMIQAGADRIGTSSGIAIMNALKQRMDVDHVDSITIDRPYAKVKQ</sequence>
<dbReference type="PANTHER" id="PTHR10889:SF1">
    <property type="entry name" value="DEOXYRIBOSE-PHOSPHATE ALDOLASE"/>
    <property type="match status" value="1"/>
</dbReference>
<comment type="function">
    <text evidence="6 7">Catalyzes a reversible aldol reaction between acetaldehyde and D-glyceraldehyde 3-phosphate to generate 2-deoxy-D-ribose 5-phosphate.</text>
</comment>
<evidence type="ECO:0000313" key="11">
    <source>
        <dbReference type="Proteomes" id="UP000051751"/>
    </source>
</evidence>
<dbReference type="SUPFAM" id="SSF51569">
    <property type="entry name" value="Aldolase"/>
    <property type="match status" value="1"/>
</dbReference>
<dbReference type="GO" id="GO:0006018">
    <property type="term" value="P:2-deoxyribose 1-phosphate catabolic process"/>
    <property type="evidence" value="ECO:0007669"/>
    <property type="project" value="UniProtKB-UniRule"/>
</dbReference>
<dbReference type="STRING" id="81857.IV38_GL001002"/>
<protein>
    <recommendedName>
        <fullName evidence="7">Deoxyribose-phosphate aldolase</fullName>
        <shortName evidence="7">DERA</shortName>
        <ecNumber evidence="7">4.1.2.4</ecNumber>
    </recommendedName>
    <alternativeName>
        <fullName evidence="7">2-deoxy-D-ribose 5-phosphate aldolase</fullName>
    </alternativeName>
    <alternativeName>
        <fullName evidence="7">Phosphodeoxyriboaldolase</fullName>
        <shortName evidence="7">Deoxyriboaldolase</shortName>
    </alternativeName>
</protein>
<dbReference type="GO" id="GO:0009264">
    <property type="term" value="P:deoxyribonucleotide catabolic process"/>
    <property type="evidence" value="ECO:0007669"/>
    <property type="project" value="UniProtKB-UniRule"/>
</dbReference>
<dbReference type="UniPathway" id="UPA00002">
    <property type="reaction ID" value="UER00468"/>
</dbReference>
<dbReference type="GO" id="GO:0004139">
    <property type="term" value="F:deoxyribose-phosphate aldolase activity"/>
    <property type="evidence" value="ECO:0007669"/>
    <property type="project" value="UniProtKB-UniRule"/>
</dbReference>
<organism evidence="9 10">
    <name type="scientific">Lactobacillus selangorensis</name>
    <dbReference type="NCBI Taxonomy" id="81857"/>
    <lineage>
        <taxon>Bacteria</taxon>
        <taxon>Bacillati</taxon>
        <taxon>Bacillota</taxon>
        <taxon>Bacilli</taxon>
        <taxon>Lactobacillales</taxon>
        <taxon>Lactobacillaceae</taxon>
        <taxon>Lactobacillus</taxon>
    </lineage>
</organism>
<comment type="pathway">
    <text evidence="7">Carbohydrate degradation; 2-deoxy-D-ribose 1-phosphate degradation; D-glyceraldehyde 3-phosphate and acetaldehyde from 2-deoxy-alpha-D-ribose 1-phosphate: step 2/2.</text>
</comment>
<keyword evidence="2 7" id="KW-0963">Cytoplasm</keyword>
<evidence type="ECO:0000256" key="6">
    <source>
        <dbReference type="ARBA" id="ARBA00056337"/>
    </source>
</evidence>
<gene>
    <name evidence="7" type="primary">deoC</name>
    <name evidence="8" type="ORF">IV38_GL001002</name>
    <name evidence="9" type="ORF">IV40_GL000851</name>
</gene>
<evidence type="ECO:0000313" key="10">
    <source>
        <dbReference type="Proteomes" id="UP000051645"/>
    </source>
</evidence>
<evidence type="ECO:0000256" key="7">
    <source>
        <dbReference type="HAMAP-Rule" id="MF_00114"/>
    </source>
</evidence>
<dbReference type="PIRSF" id="PIRSF001357">
    <property type="entry name" value="DeoC"/>
    <property type="match status" value="1"/>
</dbReference>
<dbReference type="PATRIC" id="fig|81857.3.peg.1007"/>
<dbReference type="InterPro" id="IPR011343">
    <property type="entry name" value="DeoC"/>
</dbReference>
<dbReference type="GO" id="GO:0005737">
    <property type="term" value="C:cytoplasm"/>
    <property type="evidence" value="ECO:0007669"/>
    <property type="project" value="UniProtKB-SubCell"/>
</dbReference>
<keyword evidence="10" id="KW-1185">Reference proteome</keyword>
<keyword evidence="3 7" id="KW-0456">Lyase</keyword>
<dbReference type="InterPro" id="IPR028581">
    <property type="entry name" value="DeoC_typeI"/>
</dbReference>
<evidence type="ECO:0000256" key="2">
    <source>
        <dbReference type="ARBA" id="ARBA00022490"/>
    </source>
</evidence>